<dbReference type="Proteomes" id="UP000652477">
    <property type="component" value="Unassembled WGS sequence"/>
</dbReference>
<dbReference type="EMBL" id="JACOPF010000006">
    <property type="protein sequence ID" value="MBC5690575.1"/>
    <property type="molecule type" value="Genomic_DNA"/>
</dbReference>
<dbReference type="InterPro" id="IPR003501">
    <property type="entry name" value="PTS_EIIB_2/3"/>
</dbReference>
<sequence>MALKKGTTIKVLAVCGAGMGTCAFIKTNVQNALKQHGIQAIVDVEVAANINNTTIHRCDVIFTSKNIAEGKLAKVVASGEVPVIALLNIMSKQEYKEKIEKDLLPLFTE</sequence>
<keyword evidence="1" id="KW-0808">Transferase</keyword>
<dbReference type="InterPro" id="IPR013011">
    <property type="entry name" value="PTS_EIIB_2"/>
</dbReference>
<organism evidence="3 4">
    <name type="scientific">Mediterraneibacter hominis</name>
    <dbReference type="NCBI Taxonomy" id="2763054"/>
    <lineage>
        <taxon>Bacteria</taxon>
        <taxon>Bacillati</taxon>
        <taxon>Bacillota</taxon>
        <taxon>Clostridia</taxon>
        <taxon>Lachnospirales</taxon>
        <taxon>Lachnospiraceae</taxon>
        <taxon>Mediterraneibacter</taxon>
    </lineage>
</organism>
<reference evidence="3" key="1">
    <citation type="submission" date="2020-08" db="EMBL/GenBank/DDBJ databases">
        <title>Genome public.</title>
        <authorList>
            <person name="Liu C."/>
            <person name="Sun Q."/>
        </authorList>
    </citation>
    <scope>NUCLEOTIDE SEQUENCE</scope>
    <source>
        <strain evidence="3">NSJ-55</strain>
    </source>
</reference>
<proteinExistence type="predicted"/>
<keyword evidence="3" id="KW-0762">Sugar transport</keyword>
<comment type="caution">
    <text evidence="3">The sequence shown here is derived from an EMBL/GenBank/DDBJ whole genome shotgun (WGS) entry which is preliminary data.</text>
</comment>
<dbReference type="InterPro" id="IPR036095">
    <property type="entry name" value="PTS_EIIB-like_sf"/>
</dbReference>
<dbReference type="RefSeq" id="WP_186877228.1">
    <property type="nucleotide sequence ID" value="NZ_JACOPF010000006.1"/>
</dbReference>
<accession>A0A923LLM5</accession>
<name>A0A923LLM5_9FIRM</name>
<evidence type="ECO:0000313" key="3">
    <source>
        <dbReference type="EMBL" id="MBC5690575.1"/>
    </source>
</evidence>
<keyword evidence="3" id="KW-0813">Transport</keyword>
<dbReference type="GO" id="GO:0008982">
    <property type="term" value="F:protein-N(PI)-phosphohistidine-sugar phosphotransferase activity"/>
    <property type="evidence" value="ECO:0007669"/>
    <property type="project" value="InterPro"/>
</dbReference>
<protein>
    <submittedName>
        <fullName evidence="3">PTS sugar transporter subunit IIB</fullName>
    </submittedName>
</protein>
<dbReference type="SUPFAM" id="SSF52794">
    <property type="entry name" value="PTS system IIB component-like"/>
    <property type="match status" value="1"/>
</dbReference>
<dbReference type="GO" id="GO:0009401">
    <property type="term" value="P:phosphoenolpyruvate-dependent sugar phosphotransferase system"/>
    <property type="evidence" value="ECO:0007669"/>
    <property type="project" value="InterPro"/>
</dbReference>
<dbReference type="Pfam" id="PF02302">
    <property type="entry name" value="PTS_IIB"/>
    <property type="match status" value="1"/>
</dbReference>
<feature type="domain" description="PTS EIIB type-2" evidence="2">
    <location>
        <begin position="9"/>
        <end position="107"/>
    </location>
</feature>
<dbReference type="CDD" id="cd05563">
    <property type="entry name" value="PTS_IIB_ascorbate"/>
    <property type="match status" value="1"/>
</dbReference>
<dbReference type="PROSITE" id="PS51099">
    <property type="entry name" value="PTS_EIIB_TYPE_2"/>
    <property type="match status" value="1"/>
</dbReference>
<evidence type="ECO:0000313" key="4">
    <source>
        <dbReference type="Proteomes" id="UP000652477"/>
    </source>
</evidence>
<dbReference type="AlphaFoldDB" id="A0A923LLM5"/>
<evidence type="ECO:0000256" key="1">
    <source>
        <dbReference type="ARBA" id="ARBA00022679"/>
    </source>
</evidence>
<gene>
    <name evidence="3" type="ORF">H8S37_16810</name>
</gene>
<dbReference type="Gene3D" id="3.40.50.2300">
    <property type="match status" value="1"/>
</dbReference>
<keyword evidence="4" id="KW-1185">Reference proteome</keyword>
<evidence type="ECO:0000259" key="2">
    <source>
        <dbReference type="PROSITE" id="PS51099"/>
    </source>
</evidence>